<proteinExistence type="inferred from homology"/>
<organism evidence="11 12">
    <name type="scientific">Apatococcus fuscideae</name>
    <dbReference type="NCBI Taxonomy" id="2026836"/>
    <lineage>
        <taxon>Eukaryota</taxon>
        <taxon>Viridiplantae</taxon>
        <taxon>Chlorophyta</taxon>
        <taxon>core chlorophytes</taxon>
        <taxon>Trebouxiophyceae</taxon>
        <taxon>Chlorellales</taxon>
        <taxon>Chlorellaceae</taxon>
        <taxon>Apatococcus</taxon>
    </lineage>
</organism>
<feature type="domain" description="TRAF3-interacting protein 1 N-terminal" evidence="10">
    <location>
        <begin position="7"/>
        <end position="79"/>
    </location>
</feature>
<keyword evidence="7" id="KW-0966">Cell projection</keyword>
<dbReference type="Proteomes" id="UP001485043">
    <property type="component" value="Unassembled WGS sequence"/>
</dbReference>
<keyword evidence="5" id="KW-0175">Coiled coil</keyword>
<comment type="caution">
    <text evidence="11">The sequence shown here is derived from an EMBL/GenBank/DDBJ whole genome shotgun (WGS) entry which is preliminary data.</text>
</comment>
<evidence type="ECO:0000256" key="9">
    <source>
        <dbReference type="SAM" id="MobiDB-lite"/>
    </source>
</evidence>
<keyword evidence="12" id="KW-1185">Reference proteome</keyword>
<dbReference type="Pfam" id="PF10243">
    <property type="entry name" value="MIP-T3"/>
    <property type="match status" value="1"/>
</dbReference>
<evidence type="ECO:0000256" key="2">
    <source>
        <dbReference type="ARBA" id="ARBA00004430"/>
    </source>
</evidence>
<name>A0AAW1TED3_9CHLO</name>
<evidence type="ECO:0000256" key="7">
    <source>
        <dbReference type="ARBA" id="ARBA00023273"/>
    </source>
</evidence>
<comment type="subcellular location">
    <subcellularLocation>
        <location evidence="2">Cytoplasm</location>
        <location evidence="2">Cytoskeleton</location>
        <location evidence="2">Cilium axoneme</location>
    </subcellularLocation>
    <subcellularLocation>
        <location evidence="1">Cytoplasm</location>
        <location evidence="1">Cytoskeleton</location>
        <location evidence="1">Cilium basal body</location>
    </subcellularLocation>
</comment>
<dbReference type="GO" id="GO:0008017">
    <property type="term" value="F:microtubule binding"/>
    <property type="evidence" value="ECO:0007669"/>
    <property type="project" value="InterPro"/>
</dbReference>
<dbReference type="GO" id="GO:0070507">
    <property type="term" value="P:regulation of microtubule cytoskeleton organization"/>
    <property type="evidence" value="ECO:0007669"/>
    <property type="project" value="TreeGrafter"/>
</dbReference>
<gene>
    <name evidence="11" type="ORF">WJX84_009594</name>
</gene>
<feature type="compositionally biased region" description="Polar residues" evidence="9">
    <location>
        <begin position="282"/>
        <end position="309"/>
    </location>
</feature>
<evidence type="ECO:0000313" key="11">
    <source>
        <dbReference type="EMBL" id="KAK9867324.1"/>
    </source>
</evidence>
<dbReference type="Gene3D" id="1.10.418.50">
    <property type="entry name" value="Microtubule-binding protein MIP-T3"/>
    <property type="match status" value="1"/>
</dbReference>
<dbReference type="InterPro" id="IPR040468">
    <property type="entry name" value="TRAF3IP1_N"/>
</dbReference>
<dbReference type="GO" id="GO:0005930">
    <property type="term" value="C:axoneme"/>
    <property type="evidence" value="ECO:0007669"/>
    <property type="project" value="UniProtKB-SubCell"/>
</dbReference>
<evidence type="ECO:0000259" key="10">
    <source>
        <dbReference type="Pfam" id="PF10243"/>
    </source>
</evidence>
<dbReference type="EMBL" id="JALJOV010000094">
    <property type="protein sequence ID" value="KAK9867324.1"/>
    <property type="molecule type" value="Genomic_DNA"/>
</dbReference>
<evidence type="ECO:0000256" key="3">
    <source>
        <dbReference type="ARBA" id="ARBA00022490"/>
    </source>
</evidence>
<dbReference type="GO" id="GO:0042073">
    <property type="term" value="P:intraciliary transport"/>
    <property type="evidence" value="ECO:0007669"/>
    <property type="project" value="TreeGrafter"/>
</dbReference>
<accession>A0AAW1TED3</accession>
<keyword evidence="3" id="KW-0963">Cytoplasm</keyword>
<dbReference type="InterPro" id="IPR018799">
    <property type="entry name" value="TRAF3IP1"/>
</dbReference>
<dbReference type="PANTHER" id="PTHR31363:SF0">
    <property type="entry name" value="TRAF3-INTERACTING PROTEIN 1"/>
    <property type="match status" value="1"/>
</dbReference>
<keyword evidence="6" id="KW-0206">Cytoskeleton</keyword>
<evidence type="ECO:0000256" key="1">
    <source>
        <dbReference type="ARBA" id="ARBA00004120"/>
    </source>
</evidence>
<evidence type="ECO:0000256" key="5">
    <source>
        <dbReference type="ARBA" id="ARBA00023054"/>
    </source>
</evidence>
<keyword evidence="4" id="KW-0970">Cilium biogenesis/degradation</keyword>
<evidence type="ECO:0000256" key="8">
    <source>
        <dbReference type="ARBA" id="ARBA00043971"/>
    </source>
</evidence>
<comment type="similarity">
    <text evidence="8">Belongs to the TRAF3IP1 family.</text>
</comment>
<feature type="compositionally biased region" description="Low complexity" evidence="9">
    <location>
        <begin position="249"/>
        <end position="280"/>
    </location>
</feature>
<dbReference type="InterPro" id="IPR042576">
    <property type="entry name" value="TRAF3IP1_N_sf"/>
</dbReference>
<evidence type="ECO:0000313" key="12">
    <source>
        <dbReference type="Proteomes" id="UP001485043"/>
    </source>
</evidence>
<protein>
    <recommendedName>
        <fullName evidence="10">TRAF3-interacting protein 1 N-terminal domain-containing protein</fullName>
    </recommendedName>
</protein>
<dbReference type="GO" id="GO:0036064">
    <property type="term" value="C:ciliary basal body"/>
    <property type="evidence" value="ECO:0007669"/>
    <property type="project" value="TreeGrafter"/>
</dbReference>
<reference evidence="11 12" key="1">
    <citation type="journal article" date="2024" name="Nat. Commun.">
        <title>Phylogenomics reveals the evolutionary origins of lichenization in chlorophyte algae.</title>
        <authorList>
            <person name="Puginier C."/>
            <person name="Libourel C."/>
            <person name="Otte J."/>
            <person name="Skaloud P."/>
            <person name="Haon M."/>
            <person name="Grisel S."/>
            <person name="Petersen M."/>
            <person name="Berrin J.G."/>
            <person name="Delaux P.M."/>
            <person name="Dal Grande F."/>
            <person name="Keller J."/>
        </authorList>
    </citation>
    <scope>NUCLEOTIDE SEQUENCE [LARGE SCALE GENOMIC DNA]</scope>
    <source>
        <strain evidence="11 12">SAG 2523</strain>
    </source>
</reference>
<dbReference type="GO" id="GO:0030992">
    <property type="term" value="C:intraciliary transport particle B"/>
    <property type="evidence" value="ECO:0007669"/>
    <property type="project" value="TreeGrafter"/>
</dbReference>
<sequence>MSGSGVVQTGFAQDSIPAGSDAAIAGQSREGKIAYLEKVFAEVSLATGRTVPARPSKVVAGLEPENTNIFLQMLAEAATAKKPPQPGQSSDGHVVNLPPVRPRSHHPAHPPRDLASAAAAPAQPDGPDLSIVGAGIAATHSLLQEAAPVALPLPQDSNDAGGAVLLPANPSSSQSKATVGRAAGSSRGGDGMGRSSIGGATGDGRAPRRSISQKPPEEGLAQALLGPTSPVRMHFPSLSQSPVQPSPISPVQGPVYGRSPSGKAGAAAAAGSESAKAPPSVHRSQPQAGSGITRSSSSPVQASGATRSSHTGRRASRQAPATSDNFAMAAALVMQTAQVAQQLARCWERCASLETSA</sequence>
<feature type="region of interest" description="Disordered" evidence="9">
    <location>
        <begin position="153"/>
        <end position="322"/>
    </location>
</feature>
<feature type="compositionally biased region" description="Low complexity" evidence="9">
    <location>
        <begin position="113"/>
        <end position="126"/>
    </location>
</feature>
<dbReference type="PANTHER" id="PTHR31363">
    <property type="entry name" value="TRAF3-INTERACTING PROTEIN 1"/>
    <property type="match status" value="1"/>
</dbReference>
<dbReference type="AlphaFoldDB" id="A0AAW1TED3"/>
<feature type="region of interest" description="Disordered" evidence="9">
    <location>
        <begin position="79"/>
        <end position="126"/>
    </location>
</feature>
<dbReference type="GO" id="GO:0060271">
    <property type="term" value="P:cilium assembly"/>
    <property type="evidence" value="ECO:0007669"/>
    <property type="project" value="TreeGrafter"/>
</dbReference>
<evidence type="ECO:0000256" key="6">
    <source>
        <dbReference type="ARBA" id="ARBA00023212"/>
    </source>
</evidence>
<evidence type="ECO:0000256" key="4">
    <source>
        <dbReference type="ARBA" id="ARBA00022794"/>
    </source>
</evidence>